<dbReference type="InterPro" id="IPR049539">
    <property type="entry name" value="SPL"/>
</dbReference>
<dbReference type="GO" id="GO:0051539">
    <property type="term" value="F:4 iron, 4 sulfur cluster binding"/>
    <property type="evidence" value="ECO:0007669"/>
    <property type="project" value="TreeGrafter"/>
</dbReference>
<dbReference type="NCBIfam" id="TIGR03886">
    <property type="entry name" value="lyase_spl_fam"/>
    <property type="match status" value="1"/>
</dbReference>
<dbReference type="PANTHER" id="PTHR37822">
    <property type="entry name" value="SPORE PHOTOPRODUCT LYASE-RELATED"/>
    <property type="match status" value="1"/>
</dbReference>
<proteinExistence type="predicted"/>
<gene>
    <name evidence="1" type="ORF">SAMN06296052_113112</name>
</gene>
<protein>
    <submittedName>
        <fullName evidence="1">Spore photoproduct lyase family protein</fullName>
    </submittedName>
</protein>
<evidence type="ECO:0000313" key="2">
    <source>
        <dbReference type="Proteomes" id="UP000198432"/>
    </source>
</evidence>
<dbReference type="Gene3D" id="3.40.50.12110">
    <property type="match status" value="1"/>
</dbReference>
<dbReference type="GO" id="GO:1904047">
    <property type="term" value="F:S-adenosyl-L-methionine binding"/>
    <property type="evidence" value="ECO:0007669"/>
    <property type="project" value="TreeGrafter"/>
</dbReference>
<reference evidence="2" key="1">
    <citation type="submission" date="2017-06" db="EMBL/GenBank/DDBJ databases">
        <authorList>
            <person name="Varghese N."/>
            <person name="Submissions S."/>
        </authorList>
    </citation>
    <scope>NUCLEOTIDE SEQUENCE [LARGE SCALE GENOMIC DNA]</scope>
    <source>
        <strain evidence="2">NKM1</strain>
    </source>
</reference>
<name>A0A239HF05_9BACT</name>
<dbReference type="GO" id="GO:0042601">
    <property type="term" value="C:endospore-forming forespore"/>
    <property type="evidence" value="ECO:0007669"/>
    <property type="project" value="TreeGrafter"/>
</dbReference>
<dbReference type="Pfam" id="PF20903">
    <property type="entry name" value="SPL"/>
    <property type="match status" value="1"/>
</dbReference>
<evidence type="ECO:0000313" key="1">
    <source>
        <dbReference type="EMBL" id="SNS79721.1"/>
    </source>
</evidence>
<dbReference type="InterPro" id="IPR023805">
    <property type="entry name" value="Uncharacterised_Spl-rel"/>
</dbReference>
<dbReference type="Gene3D" id="3.80.30.30">
    <property type="match status" value="1"/>
</dbReference>
<accession>A0A239HF05</accession>
<dbReference type="AlphaFoldDB" id="A0A239HF05"/>
<keyword evidence="1" id="KW-0456">Lyase</keyword>
<dbReference type="Proteomes" id="UP000198432">
    <property type="component" value="Unassembled WGS sequence"/>
</dbReference>
<sequence>MFKTKGNIIQRLNILLAPVLMPLLCLSQRLNIGEGYLLVESMHKFAPTTVFYTPDALNERGQKVLHAYPAAAQQEIAQHNRLPLLEGNHYQVKSEVLVLGRLKSLTCRASGRSSDFIAPSLANGCFGACAYCYVDRNKNVNPITLFTNTEEILAAVDKHVQQQVWPKIPNQTHARYYTYDIGCNSDVSVDASLSDSVQTTIGFFREHPKAFATFATKFVNQEMLSYDPQEKTRIRFSLLPQQVSKLVDVRTDSLAKRLAAINDFYQAGYDVQVNFSPVIVYRGWLEDYRELFEQLNEAVHPKLKEKMSCEVIFLTHNQWQHEANLAINPRAEELIWAPKIQETKQSQFGGINVRYQYQRKARWISEFKALQQEVIPWCDIRYIF</sequence>
<keyword evidence="2" id="KW-1185">Reference proteome</keyword>
<dbReference type="EMBL" id="FZOQ01000013">
    <property type="protein sequence ID" value="SNS79721.1"/>
    <property type="molecule type" value="Genomic_DNA"/>
</dbReference>
<dbReference type="GO" id="GO:0003913">
    <property type="term" value="F:DNA photolyase activity"/>
    <property type="evidence" value="ECO:0007669"/>
    <property type="project" value="TreeGrafter"/>
</dbReference>
<dbReference type="PANTHER" id="PTHR37822:SF2">
    <property type="entry name" value="SPORE PHOTOPRODUCT LYASE"/>
    <property type="match status" value="1"/>
</dbReference>
<organism evidence="1 2">
    <name type="scientific">Pontibacter ummariensis</name>
    <dbReference type="NCBI Taxonomy" id="1610492"/>
    <lineage>
        <taxon>Bacteria</taxon>
        <taxon>Pseudomonadati</taxon>
        <taxon>Bacteroidota</taxon>
        <taxon>Cytophagia</taxon>
        <taxon>Cytophagales</taxon>
        <taxon>Hymenobacteraceae</taxon>
        <taxon>Pontibacter</taxon>
    </lineage>
</organism>